<reference evidence="4 5" key="1">
    <citation type="journal article" date="2012" name="BMC Genomics">
        <title>Comparative genomics of the white-rot fungi, Phanerochaete carnosa and P. chrysosporium, to elucidate the genetic basis of the distinct wood types they colonize.</title>
        <authorList>
            <person name="Suzuki H."/>
            <person name="MacDonald J."/>
            <person name="Syed K."/>
            <person name="Salamov A."/>
            <person name="Hori C."/>
            <person name="Aerts A."/>
            <person name="Henrissat B."/>
            <person name="Wiebenga A."/>
            <person name="vanKuyk P.A."/>
            <person name="Barry K."/>
            <person name="Lindquist E."/>
            <person name="LaButti K."/>
            <person name="Lapidus A."/>
            <person name="Lucas S."/>
            <person name="Coutinho P."/>
            <person name="Gong Y."/>
            <person name="Samejima M."/>
            <person name="Mahadevan R."/>
            <person name="Abou-Zaid M."/>
            <person name="de Vries R.P."/>
            <person name="Igarashi K."/>
            <person name="Yadav J.S."/>
            <person name="Grigoriev I.V."/>
            <person name="Master E.R."/>
        </authorList>
    </citation>
    <scope>NUCLEOTIDE SEQUENCE [LARGE SCALE GENOMIC DNA]</scope>
    <source>
        <strain evidence="4 5">HHB-10118-sp</strain>
    </source>
</reference>
<accession>K5W5H2</accession>
<evidence type="ECO:0000259" key="3">
    <source>
        <dbReference type="Pfam" id="PF22936"/>
    </source>
</evidence>
<feature type="region of interest" description="Disordered" evidence="1">
    <location>
        <begin position="1"/>
        <end position="20"/>
    </location>
</feature>
<evidence type="ECO:0000256" key="1">
    <source>
        <dbReference type="SAM" id="MobiDB-lite"/>
    </source>
</evidence>
<dbReference type="Proteomes" id="UP000008370">
    <property type="component" value="Unassembled WGS sequence"/>
</dbReference>
<keyword evidence="2" id="KW-0472">Membrane</keyword>
<evidence type="ECO:0000313" key="5">
    <source>
        <dbReference type="Proteomes" id="UP000008370"/>
    </source>
</evidence>
<evidence type="ECO:0000256" key="2">
    <source>
        <dbReference type="SAM" id="Phobius"/>
    </source>
</evidence>
<feature type="non-terminal residue" evidence="4">
    <location>
        <position position="161"/>
    </location>
</feature>
<proteinExistence type="predicted"/>
<dbReference type="KEGG" id="pco:PHACADRAFT_97404"/>
<name>K5W5H2_PHACS</name>
<feature type="transmembrane region" description="Helical" evidence="2">
    <location>
        <begin position="105"/>
        <end position="127"/>
    </location>
</feature>
<dbReference type="Pfam" id="PF22936">
    <property type="entry name" value="Pol_BBD"/>
    <property type="match status" value="1"/>
</dbReference>
<dbReference type="HOGENOM" id="CLU_102301_1_0_1"/>
<gene>
    <name evidence="4" type="ORF">PHACADRAFT_97404</name>
</gene>
<evidence type="ECO:0000313" key="4">
    <source>
        <dbReference type="EMBL" id="EKM54365.1"/>
    </source>
</evidence>
<keyword evidence="2" id="KW-0812">Transmembrane</keyword>
<organism evidence="4 5">
    <name type="scientific">Phanerochaete carnosa (strain HHB-10118-sp)</name>
    <name type="common">White-rot fungus</name>
    <name type="synonym">Peniophora carnosa</name>
    <dbReference type="NCBI Taxonomy" id="650164"/>
    <lineage>
        <taxon>Eukaryota</taxon>
        <taxon>Fungi</taxon>
        <taxon>Dikarya</taxon>
        <taxon>Basidiomycota</taxon>
        <taxon>Agaricomycotina</taxon>
        <taxon>Agaricomycetes</taxon>
        <taxon>Polyporales</taxon>
        <taxon>Phanerochaetaceae</taxon>
        <taxon>Phanerochaete</taxon>
    </lineage>
</organism>
<dbReference type="AlphaFoldDB" id="K5W5H2"/>
<dbReference type="InParanoid" id="K5W5H2"/>
<dbReference type="EMBL" id="JH930473">
    <property type="protein sequence ID" value="EKM54365.1"/>
    <property type="molecule type" value="Genomic_DNA"/>
</dbReference>
<dbReference type="InterPro" id="IPR054722">
    <property type="entry name" value="PolX-like_BBD"/>
</dbReference>
<protein>
    <recommendedName>
        <fullName evidence="3">Retrovirus-related Pol polyprotein from transposon TNT 1-94-like beta-barrel domain-containing protein</fullName>
    </recommendedName>
</protein>
<feature type="domain" description="Retrovirus-related Pol polyprotein from transposon TNT 1-94-like beta-barrel" evidence="3">
    <location>
        <begin position="31"/>
        <end position="93"/>
    </location>
</feature>
<dbReference type="RefSeq" id="XP_007397060.1">
    <property type="nucleotide sequence ID" value="XM_007396998.1"/>
</dbReference>
<keyword evidence="2" id="KW-1133">Transmembrane helix</keyword>
<sequence>AQKDSVESAGQASMRHSAHSTTLDSASHLLWIADTGATSHMTPHKHWLCNYTPMRVAVRLANDHIVYSEGVESVVFAPEVKGKLVRELELSRVFNQGGMLHQGGVLFPVLYVMLQLLCLIIILLSHISISWNILILFAVFLRFLFTVDHYFICFSVRLGSD</sequence>
<dbReference type="GeneID" id="18920969"/>
<dbReference type="OrthoDB" id="3265221at2759"/>
<feature type="transmembrane region" description="Helical" evidence="2">
    <location>
        <begin position="133"/>
        <end position="156"/>
    </location>
</feature>
<keyword evidence="5" id="KW-1185">Reference proteome</keyword>